<evidence type="ECO:0000313" key="3">
    <source>
        <dbReference type="Proteomes" id="UP001521150"/>
    </source>
</evidence>
<reference evidence="2 3" key="1">
    <citation type="submission" date="2021-12" db="EMBL/GenBank/DDBJ databases">
        <title>Genome sequence of Kibdelosporangium philippinense ATCC 49844.</title>
        <authorList>
            <person name="Fedorov E.A."/>
            <person name="Omeragic M."/>
            <person name="Shalygina K.F."/>
            <person name="Maclea K.S."/>
        </authorList>
    </citation>
    <scope>NUCLEOTIDE SEQUENCE [LARGE SCALE GENOMIC DNA]</scope>
    <source>
        <strain evidence="2 3">ATCC 49844</strain>
    </source>
</reference>
<name>A0ABS8ZWW4_9PSEU</name>
<dbReference type="SUPFAM" id="SSF55729">
    <property type="entry name" value="Acyl-CoA N-acyltransferases (Nat)"/>
    <property type="match status" value="1"/>
</dbReference>
<dbReference type="PANTHER" id="PTHR43441:SF10">
    <property type="entry name" value="ACETYLTRANSFERASE"/>
    <property type="match status" value="1"/>
</dbReference>
<dbReference type="InterPro" id="IPR016181">
    <property type="entry name" value="Acyl_CoA_acyltransferase"/>
</dbReference>
<dbReference type="Proteomes" id="UP001521150">
    <property type="component" value="Unassembled WGS sequence"/>
</dbReference>
<feature type="domain" description="N-acetyltransferase" evidence="1">
    <location>
        <begin position="2"/>
        <end position="69"/>
    </location>
</feature>
<gene>
    <name evidence="2" type="ORF">LWC34_56425</name>
</gene>
<dbReference type="Pfam" id="PF13302">
    <property type="entry name" value="Acetyltransf_3"/>
    <property type="match status" value="1"/>
</dbReference>
<dbReference type="EMBL" id="JAJVCN010000006">
    <property type="protein sequence ID" value="MCE7012142.1"/>
    <property type="molecule type" value="Genomic_DNA"/>
</dbReference>
<evidence type="ECO:0000259" key="1">
    <source>
        <dbReference type="Pfam" id="PF13302"/>
    </source>
</evidence>
<protein>
    <submittedName>
        <fullName evidence="2">GNAT family N-acetyltransferase</fullName>
    </submittedName>
</protein>
<accession>A0ABS8ZWW4</accession>
<dbReference type="RefSeq" id="WP_233735247.1">
    <property type="nucleotide sequence ID" value="NZ_JBHSJQ010000026.1"/>
</dbReference>
<proteinExistence type="predicted"/>
<sequence length="105" mass="11196">MGLRSVDLESAVAELTYWLLPEARGAGLAARAVRLMTTWCFEAAGFQRLFLKHSTANIASCRVATTAGYAPEGTIRAAMSHVDGLHDGHLHARLPTDEGNDDGSA</sequence>
<dbReference type="Gene3D" id="3.40.630.30">
    <property type="match status" value="1"/>
</dbReference>
<evidence type="ECO:0000313" key="2">
    <source>
        <dbReference type="EMBL" id="MCE7012142.1"/>
    </source>
</evidence>
<organism evidence="2 3">
    <name type="scientific">Kibdelosporangium philippinense</name>
    <dbReference type="NCBI Taxonomy" id="211113"/>
    <lineage>
        <taxon>Bacteria</taxon>
        <taxon>Bacillati</taxon>
        <taxon>Actinomycetota</taxon>
        <taxon>Actinomycetes</taxon>
        <taxon>Pseudonocardiales</taxon>
        <taxon>Pseudonocardiaceae</taxon>
        <taxon>Kibdelosporangium</taxon>
    </lineage>
</organism>
<keyword evidence="3" id="KW-1185">Reference proteome</keyword>
<dbReference type="InterPro" id="IPR000182">
    <property type="entry name" value="GNAT_dom"/>
</dbReference>
<dbReference type="InterPro" id="IPR051908">
    <property type="entry name" value="Ribosomal_N-acetyltransferase"/>
</dbReference>
<comment type="caution">
    <text evidence="2">The sequence shown here is derived from an EMBL/GenBank/DDBJ whole genome shotgun (WGS) entry which is preliminary data.</text>
</comment>
<dbReference type="PANTHER" id="PTHR43441">
    <property type="entry name" value="RIBOSOMAL-PROTEIN-SERINE ACETYLTRANSFERASE"/>
    <property type="match status" value="1"/>
</dbReference>